<accession>A0ABR2Q1B4</accession>
<evidence type="ECO:0000313" key="2">
    <source>
        <dbReference type="Proteomes" id="UP001396334"/>
    </source>
</evidence>
<reference evidence="1 2" key="1">
    <citation type="journal article" date="2024" name="G3 (Bethesda)">
        <title>Genome assembly of Hibiscus sabdariffa L. provides insights into metabolisms of medicinal natural products.</title>
        <authorList>
            <person name="Kim T."/>
        </authorList>
    </citation>
    <scope>NUCLEOTIDE SEQUENCE [LARGE SCALE GENOMIC DNA]</scope>
    <source>
        <strain evidence="1">TK-2024</strain>
        <tissue evidence="1">Old leaves</tissue>
    </source>
</reference>
<sequence>MAEESGKTMGLDIVVKLLGNLQQTLKEKRDLSNRRIPAFQDLEGHDGCVLALYKELIHHPLKENMECSLIEKRMCINRYTHDRSFLQENWNVAHMTGPSERMASIACRFRSWPNNFQGIIKRLQLLNCHDFHSHCMTVIV</sequence>
<comment type="caution">
    <text evidence="1">The sequence shown here is derived from an EMBL/GenBank/DDBJ whole genome shotgun (WGS) entry which is preliminary data.</text>
</comment>
<organism evidence="1 2">
    <name type="scientific">Hibiscus sabdariffa</name>
    <name type="common">roselle</name>
    <dbReference type="NCBI Taxonomy" id="183260"/>
    <lineage>
        <taxon>Eukaryota</taxon>
        <taxon>Viridiplantae</taxon>
        <taxon>Streptophyta</taxon>
        <taxon>Embryophyta</taxon>
        <taxon>Tracheophyta</taxon>
        <taxon>Spermatophyta</taxon>
        <taxon>Magnoliopsida</taxon>
        <taxon>eudicotyledons</taxon>
        <taxon>Gunneridae</taxon>
        <taxon>Pentapetalae</taxon>
        <taxon>rosids</taxon>
        <taxon>malvids</taxon>
        <taxon>Malvales</taxon>
        <taxon>Malvaceae</taxon>
        <taxon>Malvoideae</taxon>
        <taxon>Hibiscus</taxon>
    </lineage>
</organism>
<evidence type="ECO:0000313" key="1">
    <source>
        <dbReference type="EMBL" id="KAK8994262.1"/>
    </source>
</evidence>
<dbReference type="Proteomes" id="UP001396334">
    <property type="component" value="Unassembled WGS sequence"/>
</dbReference>
<proteinExistence type="predicted"/>
<dbReference type="EMBL" id="JBBPBN010000047">
    <property type="protein sequence ID" value="KAK8994262.1"/>
    <property type="molecule type" value="Genomic_DNA"/>
</dbReference>
<protein>
    <submittedName>
        <fullName evidence="1">Uncharacterized protein</fullName>
    </submittedName>
</protein>
<gene>
    <name evidence="1" type="ORF">V6N11_045360</name>
</gene>
<name>A0ABR2Q1B4_9ROSI</name>
<keyword evidence="2" id="KW-1185">Reference proteome</keyword>